<dbReference type="Pfam" id="PF00759">
    <property type="entry name" value="Glyco_hydro_9"/>
    <property type="match status" value="1"/>
</dbReference>
<comment type="similarity">
    <text evidence="2">Belongs to the glycosyl hydrolase 9 (cellulase E) family.</text>
</comment>
<feature type="region of interest" description="Disordered" evidence="9">
    <location>
        <begin position="937"/>
        <end position="959"/>
    </location>
</feature>
<dbReference type="GO" id="GO:0008810">
    <property type="term" value="F:cellulase activity"/>
    <property type="evidence" value="ECO:0007669"/>
    <property type="project" value="UniProtKB-EC"/>
</dbReference>
<evidence type="ECO:0000256" key="5">
    <source>
        <dbReference type="ARBA" id="ARBA00023001"/>
    </source>
</evidence>
<dbReference type="STRING" id="33097.A0A150GBQ2"/>
<evidence type="ECO:0000259" key="10">
    <source>
        <dbReference type="Pfam" id="PF00759"/>
    </source>
</evidence>
<name>A0A150GBQ2_GONPE</name>
<keyword evidence="4" id="KW-0378">Hydrolase</keyword>
<dbReference type="SUPFAM" id="SSF48208">
    <property type="entry name" value="Six-hairpin glycosidases"/>
    <property type="match status" value="1"/>
</dbReference>
<evidence type="ECO:0000256" key="6">
    <source>
        <dbReference type="ARBA" id="ARBA00023277"/>
    </source>
</evidence>
<organism evidence="11 12">
    <name type="scientific">Gonium pectorale</name>
    <name type="common">Green alga</name>
    <dbReference type="NCBI Taxonomy" id="33097"/>
    <lineage>
        <taxon>Eukaryota</taxon>
        <taxon>Viridiplantae</taxon>
        <taxon>Chlorophyta</taxon>
        <taxon>core chlorophytes</taxon>
        <taxon>Chlorophyceae</taxon>
        <taxon>CS clade</taxon>
        <taxon>Chlamydomonadales</taxon>
        <taxon>Volvocaceae</taxon>
        <taxon>Gonium</taxon>
    </lineage>
</organism>
<dbReference type="AlphaFoldDB" id="A0A150GBQ2"/>
<dbReference type="InterPro" id="IPR036426">
    <property type="entry name" value="Bulb-type_lectin_dom_sf"/>
</dbReference>
<dbReference type="PANTHER" id="PTHR22298">
    <property type="entry name" value="ENDO-1,4-BETA-GLUCANASE"/>
    <property type="match status" value="1"/>
</dbReference>
<protein>
    <recommendedName>
        <fullName evidence="3">cellulase</fullName>
        <ecNumber evidence="3">3.2.1.4</ecNumber>
    </recommendedName>
</protein>
<reference evidence="12" key="1">
    <citation type="journal article" date="2016" name="Nat. Commun.">
        <title>The Gonium pectorale genome demonstrates co-option of cell cycle regulation during the evolution of multicellularity.</title>
        <authorList>
            <person name="Hanschen E.R."/>
            <person name="Marriage T.N."/>
            <person name="Ferris P.J."/>
            <person name="Hamaji T."/>
            <person name="Toyoda A."/>
            <person name="Fujiyama A."/>
            <person name="Neme R."/>
            <person name="Noguchi H."/>
            <person name="Minakuchi Y."/>
            <person name="Suzuki M."/>
            <person name="Kawai-Toyooka H."/>
            <person name="Smith D.R."/>
            <person name="Sparks H."/>
            <person name="Anderson J."/>
            <person name="Bakaric R."/>
            <person name="Luria V."/>
            <person name="Karger A."/>
            <person name="Kirschner M.W."/>
            <person name="Durand P.M."/>
            <person name="Michod R.E."/>
            <person name="Nozaki H."/>
            <person name="Olson B.J."/>
        </authorList>
    </citation>
    <scope>NUCLEOTIDE SEQUENCE [LARGE SCALE GENOMIC DNA]</scope>
    <source>
        <strain evidence="12">NIES-2863</strain>
    </source>
</reference>
<keyword evidence="5" id="KW-0136">Cellulose degradation</keyword>
<evidence type="ECO:0000256" key="4">
    <source>
        <dbReference type="ARBA" id="ARBA00022801"/>
    </source>
</evidence>
<sequence length="1134" mass="121193">MKCRERIGHLKSTFATAASVSLLAHAVLKWPTALPEAEYGNLLRNLDWAADYLLKCTRVGPKVLVAQVGDHYVEDSYWGAPEDQRTPRPVYLINATKCNDGADVVAQTVAALAGVALMRRRAGPTQDTARSDQLLDKAKELWAWGKDLESVWQPSEGNVTYFSRTYTDDKAWALAWLCKTDTELGVADKPYCRDAADLWHHVRLSEGYLGTDNAHAIAAALLRDLGAGDAAAFGNTLSGHYLKTWVRKPKPRCDLCRSAELCVTGGGFVLREGPGVSQFTANMALLALAAADHEGTSERDARDWRCWAKSQVDYLLGRNPNNQAFVTGLDLIPGYDGSITFPQSPRHRGSSCSVGGCAPPDTRNPNTLPGALVGGPARDDSYEDSRYNGPGAFVSIEFNAPLTGALLGLVAYEAQLKSLQKSWADLACGSAGYCSLTMRNDGILFLDMETAYRWSTEVNVTTTRGPFTLGFEEPNGVLTIKDNAGVALWHYHPPAGSSPQCLELLDDCTMRLLDAASNVVKVIAPVTTLARGNVLTSAVSSPLNQTTPNDRLQTFFNVHVLVLGWDGSLTLYQNYGFGSFYQTVKCSWPAAYADQATALAGAPYTLGFREPDGALVVRDKNGATTWTYPMPAGSAAPQSLVQKTTGHLQVLDAAGGVIATLCPAAPPPPSPRPPSPAPPLPSPFIGTTLCRGTVLRSGAFLNRLTAGYCSLTMRNDGILFLDMETAYRWSTETSFTTTRGPFTLGFEEPDGVLTIKDNAGVATWRYYAPAGTSAQCLQLLDDCTVRLLDASASAIAIIAPVSTLARGSVLTSATNSPLNITTPKDRLQTFFTFNSLALGWNGSLTLYNNYGFSGSQISRWSTPSAYADPVTALANAPYTLGFREPDGALIVRDKNGVNTWTYTMPDGNTDSPQSLVVQQNGYLQVLNATGGVIVTIFPPPPPPPSPPSPPQPPSPFPPGTVVCDPSADYAGACTQCDNTASIVDKNACKQCVKNVKAAGSTAFSNCLSCGTSGFSSNKDVQNKCLLDCVPQNVVAGKASNCWNVCENPALVASDLGRISECIGCVTSMGSAYVGICNSCIQTYLGVPTFRANCIQCAKDRVNVPSLISTCTTCTKGGTCGSWFGRRASRRASRR</sequence>
<keyword evidence="6" id="KW-0119">Carbohydrate metabolism</keyword>
<dbReference type="EC" id="3.2.1.4" evidence="3"/>
<evidence type="ECO:0000256" key="9">
    <source>
        <dbReference type="SAM" id="MobiDB-lite"/>
    </source>
</evidence>
<evidence type="ECO:0000313" key="11">
    <source>
        <dbReference type="EMBL" id="KXZ46790.1"/>
    </source>
</evidence>
<dbReference type="InterPro" id="IPR012341">
    <property type="entry name" value="6hp_glycosidase-like_sf"/>
</dbReference>
<dbReference type="Gene3D" id="2.90.10.10">
    <property type="entry name" value="Bulb-type lectin domain"/>
    <property type="match status" value="2"/>
</dbReference>
<comment type="catalytic activity">
    <reaction evidence="1">
        <text>Endohydrolysis of (1-&gt;4)-beta-D-glucosidic linkages in cellulose, lichenin and cereal beta-D-glucans.</text>
        <dbReference type="EC" id="3.2.1.4"/>
    </reaction>
</comment>
<feature type="compositionally biased region" description="Pro residues" evidence="9">
    <location>
        <begin position="937"/>
        <end position="958"/>
    </location>
</feature>
<evidence type="ECO:0000256" key="3">
    <source>
        <dbReference type="ARBA" id="ARBA00012601"/>
    </source>
</evidence>
<dbReference type="Proteomes" id="UP000075714">
    <property type="component" value="Unassembled WGS sequence"/>
</dbReference>
<evidence type="ECO:0000256" key="7">
    <source>
        <dbReference type="ARBA" id="ARBA00023295"/>
    </source>
</evidence>
<evidence type="ECO:0000256" key="8">
    <source>
        <dbReference type="ARBA" id="ARBA00023326"/>
    </source>
</evidence>
<dbReference type="OrthoDB" id="540005at2759"/>
<evidence type="ECO:0000313" key="12">
    <source>
        <dbReference type="Proteomes" id="UP000075714"/>
    </source>
</evidence>
<proteinExistence type="inferred from homology"/>
<evidence type="ECO:0000256" key="2">
    <source>
        <dbReference type="ARBA" id="ARBA00007072"/>
    </source>
</evidence>
<evidence type="ECO:0000256" key="1">
    <source>
        <dbReference type="ARBA" id="ARBA00000966"/>
    </source>
</evidence>
<keyword evidence="12" id="KW-1185">Reference proteome</keyword>
<keyword evidence="8" id="KW-0624">Polysaccharide degradation</keyword>
<keyword evidence="7" id="KW-0326">Glycosidase</keyword>
<comment type="caution">
    <text evidence="11">The sequence shown here is derived from an EMBL/GenBank/DDBJ whole genome shotgun (WGS) entry which is preliminary data.</text>
</comment>
<gene>
    <name evidence="11" type="ORF">GPECTOR_40g524</name>
</gene>
<dbReference type="GO" id="GO:0030245">
    <property type="term" value="P:cellulose catabolic process"/>
    <property type="evidence" value="ECO:0007669"/>
    <property type="project" value="UniProtKB-KW"/>
</dbReference>
<dbReference type="Gene3D" id="1.50.10.10">
    <property type="match status" value="1"/>
</dbReference>
<dbReference type="InterPro" id="IPR008928">
    <property type="entry name" value="6-hairpin_glycosidase_sf"/>
</dbReference>
<feature type="domain" description="Glycoside hydrolase family 9" evidence="10">
    <location>
        <begin position="9"/>
        <end position="406"/>
    </location>
</feature>
<feature type="region of interest" description="Disordered" evidence="9">
    <location>
        <begin position="350"/>
        <end position="382"/>
    </location>
</feature>
<dbReference type="InterPro" id="IPR001701">
    <property type="entry name" value="Glyco_hydro_9"/>
</dbReference>
<dbReference type="EMBL" id="LSYV01000041">
    <property type="protein sequence ID" value="KXZ46790.1"/>
    <property type="molecule type" value="Genomic_DNA"/>
</dbReference>
<accession>A0A150GBQ2</accession>